<sequence>MKTFVLIAWAMLLLVFTCASDSSFWVNGTVPSFHWSGWPDFHVLTKLDFSLDLMYNSGYVLRKIGHFTGFAVLAVLFYRRSKSTVMSILASIAFALLTELLQLYFGRDGRLYDVAIDSAGVLLGAIVVQIVNRIKFDRNLSNAN</sequence>
<evidence type="ECO:0000256" key="1">
    <source>
        <dbReference type="SAM" id="Phobius"/>
    </source>
</evidence>
<feature type="transmembrane region" description="Helical" evidence="1">
    <location>
        <begin position="85"/>
        <end position="105"/>
    </location>
</feature>
<keyword evidence="1" id="KW-0472">Membrane</keyword>
<gene>
    <name evidence="4" type="ORF">BSK56_11940</name>
</gene>
<evidence type="ECO:0000313" key="5">
    <source>
        <dbReference type="Proteomes" id="UP000187412"/>
    </source>
</evidence>
<comment type="caution">
    <text evidence="4">The sequence shown here is derived from an EMBL/GenBank/DDBJ whole genome shotgun (WGS) entry which is preliminary data.</text>
</comment>
<keyword evidence="1" id="KW-1133">Transmembrane helix</keyword>
<dbReference type="Proteomes" id="UP000187412">
    <property type="component" value="Unassembled WGS sequence"/>
</dbReference>
<dbReference type="EMBL" id="MPTB01000013">
    <property type="protein sequence ID" value="OMD48017.1"/>
    <property type="molecule type" value="Genomic_DNA"/>
</dbReference>
<dbReference type="RefSeq" id="WP_076110725.1">
    <property type="nucleotide sequence ID" value="NZ_MPTB01000013.1"/>
</dbReference>
<feature type="signal peptide" evidence="2">
    <location>
        <begin position="1"/>
        <end position="21"/>
    </location>
</feature>
<organism evidence="4 5">
    <name type="scientific">Paenibacillus borealis</name>
    <dbReference type="NCBI Taxonomy" id="160799"/>
    <lineage>
        <taxon>Bacteria</taxon>
        <taxon>Bacillati</taxon>
        <taxon>Bacillota</taxon>
        <taxon>Bacilli</taxon>
        <taxon>Bacillales</taxon>
        <taxon>Paenibacillaceae</taxon>
        <taxon>Paenibacillus</taxon>
    </lineage>
</organism>
<dbReference type="InterPro" id="IPR006976">
    <property type="entry name" value="VanZ-like"/>
</dbReference>
<feature type="domain" description="VanZ-like" evidence="3">
    <location>
        <begin position="7"/>
        <end position="131"/>
    </location>
</feature>
<proteinExistence type="predicted"/>
<feature type="transmembrane region" description="Helical" evidence="1">
    <location>
        <begin position="111"/>
        <end position="131"/>
    </location>
</feature>
<accession>A0ABX3HC05</accession>
<dbReference type="NCBIfam" id="NF037970">
    <property type="entry name" value="vanZ_1"/>
    <property type="match status" value="1"/>
</dbReference>
<keyword evidence="1" id="KW-0812">Transmembrane</keyword>
<dbReference type="Pfam" id="PF04892">
    <property type="entry name" value="VanZ"/>
    <property type="match status" value="1"/>
</dbReference>
<evidence type="ECO:0000256" key="2">
    <source>
        <dbReference type="SAM" id="SignalP"/>
    </source>
</evidence>
<evidence type="ECO:0000313" key="4">
    <source>
        <dbReference type="EMBL" id="OMD48017.1"/>
    </source>
</evidence>
<keyword evidence="5" id="KW-1185">Reference proteome</keyword>
<name>A0ABX3HC05_PAEBO</name>
<reference evidence="4 5" key="1">
    <citation type="submission" date="2016-10" db="EMBL/GenBank/DDBJ databases">
        <title>Paenibacillus species isolates.</title>
        <authorList>
            <person name="Beno S.M."/>
        </authorList>
    </citation>
    <scope>NUCLEOTIDE SEQUENCE [LARGE SCALE GENOMIC DNA]</scope>
    <source>
        <strain evidence="4 5">FSL H7-0744</strain>
    </source>
</reference>
<evidence type="ECO:0000259" key="3">
    <source>
        <dbReference type="Pfam" id="PF04892"/>
    </source>
</evidence>
<protein>
    <recommendedName>
        <fullName evidence="3">VanZ-like domain-containing protein</fullName>
    </recommendedName>
</protein>
<feature type="transmembrane region" description="Helical" evidence="1">
    <location>
        <begin position="59"/>
        <end position="78"/>
    </location>
</feature>
<feature type="chain" id="PRO_5046797231" description="VanZ-like domain-containing protein" evidence="2">
    <location>
        <begin position="22"/>
        <end position="144"/>
    </location>
</feature>
<keyword evidence="2" id="KW-0732">Signal</keyword>